<sequence length="185" mass="21401">MTSQQRDESNIDAAAVRARMRLFEDHNLAFQLQEQEYMSHYGRNRAERQLVGQDTRQSRGEQQREREEARFRHIRTLDTITAHDERVAQQLQAEIEREAKMMRELQLKRDEELAKRLAEEEQQRAGGSRALSASPSPVTPLRFVASNPATSTAIQPIRDLLTGDDLDLDESVQNELINWMLSGDR</sequence>
<feature type="domain" description="Coiled-coil" evidence="3">
    <location>
        <begin position="15"/>
        <end position="124"/>
    </location>
</feature>
<accession>A0AA36DFQ2</accession>
<proteinExistence type="predicted"/>
<keyword evidence="1" id="KW-0175">Coiled coil</keyword>
<dbReference type="InterPro" id="IPR039303">
    <property type="entry name" value="CCDC50"/>
</dbReference>
<evidence type="ECO:0000313" key="5">
    <source>
        <dbReference type="Proteomes" id="UP001177023"/>
    </source>
</evidence>
<keyword evidence="5" id="KW-1185">Reference proteome</keyword>
<feature type="region of interest" description="Disordered" evidence="2">
    <location>
        <begin position="117"/>
        <end position="143"/>
    </location>
</feature>
<evidence type="ECO:0000259" key="3">
    <source>
        <dbReference type="Pfam" id="PF15295"/>
    </source>
</evidence>
<dbReference type="EMBL" id="CATQJA010002709">
    <property type="protein sequence ID" value="CAJ0586763.1"/>
    <property type="molecule type" value="Genomic_DNA"/>
</dbReference>
<dbReference type="InterPro" id="IPR029311">
    <property type="entry name" value="CCDC50_N"/>
</dbReference>
<evidence type="ECO:0000256" key="1">
    <source>
        <dbReference type="ARBA" id="ARBA00023054"/>
    </source>
</evidence>
<evidence type="ECO:0000313" key="4">
    <source>
        <dbReference type="EMBL" id="CAJ0586763.1"/>
    </source>
</evidence>
<dbReference type="PANTHER" id="PTHR22115:SF4">
    <property type="entry name" value="COILED-COIL DOMAIN-CONTAINING PROTEIN"/>
    <property type="match status" value="1"/>
</dbReference>
<dbReference type="AlphaFoldDB" id="A0AA36DFQ2"/>
<dbReference type="Proteomes" id="UP001177023">
    <property type="component" value="Unassembled WGS sequence"/>
</dbReference>
<dbReference type="Pfam" id="PF15295">
    <property type="entry name" value="CCDC50_N"/>
    <property type="match status" value="1"/>
</dbReference>
<evidence type="ECO:0000256" key="2">
    <source>
        <dbReference type="SAM" id="MobiDB-lite"/>
    </source>
</evidence>
<dbReference type="PANTHER" id="PTHR22115">
    <property type="entry name" value="C3ORF6 PROTEIN-RELATED"/>
    <property type="match status" value="1"/>
</dbReference>
<feature type="region of interest" description="Disordered" evidence="2">
    <location>
        <begin position="47"/>
        <end position="67"/>
    </location>
</feature>
<protein>
    <recommendedName>
        <fullName evidence="3">Coiled-coil domain-containing protein</fullName>
    </recommendedName>
</protein>
<comment type="caution">
    <text evidence="4">The sequence shown here is derived from an EMBL/GenBank/DDBJ whole genome shotgun (WGS) entry which is preliminary data.</text>
</comment>
<organism evidence="4 5">
    <name type="scientific">Mesorhabditis spiculigera</name>
    <dbReference type="NCBI Taxonomy" id="96644"/>
    <lineage>
        <taxon>Eukaryota</taxon>
        <taxon>Metazoa</taxon>
        <taxon>Ecdysozoa</taxon>
        <taxon>Nematoda</taxon>
        <taxon>Chromadorea</taxon>
        <taxon>Rhabditida</taxon>
        <taxon>Rhabditina</taxon>
        <taxon>Rhabditomorpha</taxon>
        <taxon>Rhabditoidea</taxon>
        <taxon>Rhabditidae</taxon>
        <taxon>Mesorhabditinae</taxon>
        <taxon>Mesorhabditis</taxon>
    </lineage>
</organism>
<reference evidence="4" key="1">
    <citation type="submission" date="2023-06" db="EMBL/GenBank/DDBJ databases">
        <authorList>
            <person name="Delattre M."/>
        </authorList>
    </citation>
    <scope>NUCLEOTIDE SEQUENCE</scope>
    <source>
        <strain evidence="4">AF72</strain>
    </source>
</reference>
<feature type="compositionally biased region" description="Basic and acidic residues" evidence="2">
    <location>
        <begin position="56"/>
        <end position="67"/>
    </location>
</feature>
<gene>
    <name evidence="4" type="ORF">MSPICULIGERA_LOCUS24751</name>
</gene>
<feature type="non-terminal residue" evidence="4">
    <location>
        <position position="1"/>
    </location>
</feature>
<name>A0AA36DFQ2_9BILA</name>